<evidence type="ECO:0000313" key="2">
    <source>
        <dbReference type="Proteomes" id="UP000593578"/>
    </source>
</evidence>
<evidence type="ECO:0000313" key="1">
    <source>
        <dbReference type="EMBL" id="MBA0583346.1"/>
    </source>
</evidence>
<comment type="caution">
    <text evidence="1">The sequence shown here is derived from an EMBL/GenBank/DDBJ whole genome shotgun (WGS) entry which is preliminary data.</text>
</comment>
<reference evidence="1 2" key="1">
    <citation type="journal article" date="2019" name="Genome Biol. Evol.">
        <title>Insights into the evolution of the New World diploid cottons (Gossypium, subgenus Houzingenia) based on genome sequencing.</title>
        <authorList>
            <person name="Grover C.E."/>
            <person name="Arick M.A. 2nd"/>
            <person name="Thrash A."/>
            <person name="Conover J.L."/>
            <person name="Sanders W.S."/>
            <person name="Peterson D.G."/>
            <person name="Frelichowski J.E."/>
            <person name="Scheffler J.A."/>
            <person name="Scheffler B.E."/>
            <person name="Wendel J.F."/>
        </authorList>
    </citation>
    <scope>NUCLEOTIDE SEQUENCE [LARGE SCALE GENOMIC DNA]</scope>
    <source>
        <strain evidence="1">8</strain>
        <tissue evidence="1">Leaf</tissue>
    </source>
</reference>
<dbReference type="EMBL" id="JABEZZ010000004">
    <property type="protein sequence ID" value="MBA0583346.1"/>
    <property type="molecule type" value="Genomic_DNA"/>
</dbReference>
<dbReference type="Proteomes" id="UP000593578">
    <property type="component" value="Unassembled WGS sequence"/>
</dbReference>
<dbReference type="AlphaFoldDB" id="A0A7J8P2E1"/>
<accession>A0A7J8P2E1</accession>
<organism evidence="1 2">
    <name type="scientific">Gossypium raimondii</name>
    <name type="common">Peruvian cotton</name>
    <name type="synonym">Gossypium klotzschianum subsp. raimondii</name>
    <dbReference type="NCBI Taxonomy" id="29730"/>
    <lineage>
        <taxon>Eukaryota</taxon>
        <taxon>Viridiplantae</taxon>
        <taxon>Streptophyta</taxon>
        <taxon>Embryophyta</taxon>
        <taxon>Tracheophyta</taxon>
        <taxon>Spermatophyta</taxon>
        <taxon>Magnoliopsida</taxon>
        <taxon>eudicotyledons</taxon>
        <taxon>Gunneridae</taxon>
        <taxon>Pentapetalae</taxon>
        <taxon>rosids</taxon>
        <taxon>malvids</taxon>
        <taxon>Malvales</taxon>
        <taxon>Malvaceae</taxon>
        <taxon>Malvoideae</taxon>
        <taxon>Gossypium</taxon>
    </lineage>
</organism>
<protein>
    <submittedName>
        <fullName evidence="1">Uncharacterized protein</fullName>
    </submittedName>
</protein>
<sequence>MGYMPYNGLLKLMENQLLI</sequence>
<gene>
    <name evidence="1" type="ORF">Gorai_014206</name>
</gene>
<proteinExistence type="predicted"/>
<name>A0A7J8P2E1_GOSRA</name>